<sequence>NYATYDLWQAAQANVTGSLYFDKNYQGSINITVRGDFMNEERSFHDAELDYIFYASYFEPEEVWKNDDTFIIEIVLSGE</sequence>
<accession>A0AAV5VA40</accession>
<evidence type="ECO:0000313" key="1">
    <source>
        <dbReference type="EMBL" id="GMT16520.1"/>
    </source>
</evidence>
<protein>
    <submittedName>
        <fullName evidence="1">Uncharacterized protein</fullName>
    </submittedName>
</protein>
<evidence type="ECO:0000313" key="2">
    <source>
        <dbReference type="Proteomes" id="UP001432322"/>
    </source>
</evidence>
<organism evidence="1 2">
    <name type="scientific">Pristionchus fissidentatus</name>
    <dbReference type="NCBI Taxonomy" id="1538716"/>
    <lineage>
        <taxon>Eukaryota</taxon>
        <taxon>Metazoa</taxon>
        <taxon>Ecdysozoa</taxon>
        <taxon>Nematoda</taxon>
        <taxon>Chromadorea</taxon>
        <taxon>Rhabditida</taxon>
        <taxon>Rhabditina</taxon>
        <taxon>Diplogasteromorpha</taxon>
        <taxon>Diplogasteroidea</taxon>
        <taxon>Neodiplogasteridae</taxon>
        <taxon>Pristionchus</taxon>
    </lineage>
</organism>
<proteinExistence type="predicted"/>
<dbReference type="EMBL" id="BTSY01000002">
    <property type="protein sequence ID" value="GMT16520.1"/>
    <property type="molecule type" value="Genomic_DNA"/>
</dbReference>
<name>A0AAV5VA40_9BILA</name>
<gene>
    <name evidence="1" type="ORF">PFISCL1PPCAC_7817</name>
</gene>
<reference evidence="1" key="1">
    <citation type="submission" date="2023-10" db="EMBL/GenBank/DDBJ databases">
        <title>Genome assembly of Pristionchus species.</title>
        <authorList>
            <person name="Yoshida K."/>
            <person name="Sommer R.J."/>
        </authorList>
    </citation>
    <scope>NUCLEOTIDE SEQUENCE</scope>
    <source>
        <strain evidence="1">RS5133</strain>
    </source>
</reference>
<feature type="non-terminal residue" evidence="1">
    <location>
        <position position="79"/>
    </location>
</feature>
<feature type="non-terminal residue" evidence="1">
    <location>
        <position position="1"/>
    </location>
</feature>
<comment type="caution">
    <text evidence="1">The sequence shown here is derived from an EMBL/GenBank/DDBJ whole genome shotgun (WGS) entry which is preliminary data.</text>
</comment>
<dbReference type="AlphaFoldDB" id="A0AAV5VA40"/>
<dbReference type="Proteomes" id="UP001432322">
    <property type="component" value="Unassembled WGS sequence"/>
</dbReference>
<keyword evidence="2" id="KW-1185">Reference proteome</keyword>